<name>A0A8T0D9M6_9TREM</name>
<dbReference type="Proteomes" id="UP000699462">
    <property type="component" value="Unassembled WGS sequence"/>
</dbReference>
<accession>A0A8T0D9M6</accession>
<evidence type="ECO:0000313" key="3">
    <source>
        <dbReference type="Proteomes" id="UP000699462"/>
    </source>
</evidence>
<dbReference type="SMART" id="SM00652">
    <property type="entry name" value="eIF1a"/>
    <property type="match status" value="1"/>
</dbReference>
<dbReference type="AlphaFoldDB" id="A0A8T0D9M6"/>
<dbReference type="SUPFAM" id="SSF50249">
    <property type="entry name" value="Nucleic acid-binding proteins"/>
    <property type="match status" value="1"/>
</dbReference>
<feature type="domain" description="S1-like" evidence="1">
    <location>
        <begin position="26"/>
        <end position="86"/>
    </location>
</feature>
<sequence>MYPSSVSRRKKVEKELFDTLHTVNPGEFICKLLKSQGNYLFSAQNESGGELLLSIPERFRSAFYFAPGDYVLCSPLDNGKVRGEIRSILKDRQIEHLRKLGACNHLGINAIFRRLVGRRALTSLPGVHWTTEETKS</sequence>
<gene>
    <name evidence="2" type="ORF">P879_11143</name>
</gene>
<dbReference type="GO" id="GO:0003723">
    <property type="term" value="F:RNA binding"/>
    <property type="evidence" value="ECO:0007669"/>
    <property type="project" value="InterPro"/>
</dbReference>
<dbReference type="InterPro" id="IPR006196">
    <property type="entry name" value="RNA-binding_domain_S1_IF1"/>
</dbReference>
<dbReference type="GO" id="GO:0003743">
    <property type="term" value="F:translation initiation factor activity"/>
    <property type="evidence" value="ECO:0007669"/>
    <property type="project" value="InterPro"/>
</dbReference>
<comment type="caution">
    <text evidence="2">The sequence shown here is derived from an EMBL/GenBank/DDBJ whole genome shotgun (WGS) entry which is preliminary data.</text>
</comment>
<evidence type="ECO:0000259" key="1">
    <source>
        <dbReference type="Pfam" id="PF01176"/>
    </source>
</evidence>
<protein>
    <recommendedName>
        <fullName evidence="1">S1-like domain-containing protein</fullName>
    </recommendedName>
</protein>
<dbReference type="EMBL" id="JTDF01008383">
    <property type="protein sequence ID" value="KAF8564549.1"/>
    <property type="molecule type" value="Genomic_DNA"/>
</dbReference>
<organism evidence="2 3">
    <name type="scientific">Paragonimus westermani</name>
    <dbReference type="NCBI Taxonomy" id="34504"/>
    <lineage>
        <taxon>Eukaryota</taxon>
        <taxon>Metazoa</taxon>
        <taxon>Spiralia</taxon>
        <taxon>Lophotrochozoa</taxon>
        <taxon>Platyhelminthes</taxon>
        <taxon>Trematoda</taxon>
        <taxon>Digenea</taxon>
        <taxon>Plagiorchiida</taxon>
        <taxon>Troglotremata</taxon>
        <taxon>Troglotrematidae</taxon>
        <taxon>Paragonimus</taxon>
    </lineage>
</organism>
<evidence type="ECO:0000313" key="2">
    <source>
        <dbReference type="EMBL" id="KAF8564549.1"/>
    </source>
</evidence>
<reference evidence="2 3" key="1">
    <citation type="submission" date="2019-07" db="EMBL/GenBank/DDBJ databases">
        <title>Annotation for the trematode Paragonimus westermani.</title>
        <authorList>
            <person name="Choi Y.-J."/>
        </authorList>
    </citation>
    <scope>NUCLEOTIDE SEQUENCE [LARGE SCALE GENOMIC DNA]</scope>
    <source>
        <strain evidence="2">180907_Pwestermani</strain>
    </source>
</reference>
<dbReference type="InterPro" id="IPR001253">
    <property type="entry name" value="TIF_eIF-1A"/>
</dbReference>
<dbReference type="Gene3D" id="2.40.50.140">
    <property type="entry name" value="Nucleic acid-binding proteins"/>
    <property type="match status" value="1"/>
</dbReference>
<dbReference type="InterPro" id="IPR012340">
    <property type="entry name" value="NA-bd_OB-fold"/>
</dbReference>
<keyword evidence="3" id="KW-1185">Reference proteome</keyword>
<dbReference type="OrthoDB" id="1738325at2759"/>
<proteinExistence type="predicted"/>
<dbReference type="Pfam" id="PF01176">
    <property type="entry name" value="eIF-1a"/>
    <property type="match status" value="1"/>
</dbReference>